<dbReference type="GO" id="GO:0045893">
    <property type="term" value="P:positive regulation of DNA-templated transcription"/>
    <property type="evidence" value="ECO:0007669"/>
    <property type="project" value="TreeGrafter"/>
</dbReference>
<reference evidence="9" key="1">
    <citation type="submission" date="2018-03" db="EMBL/GenBank/DDBJ databases">
        <authorList>
            <person name="Guldener U."/>
        </authorList>
    </citation>
    <scope>NUCLEOTIDE SEQUENCE [LARGE SCALE GENOMIC DNA]</scope>
    <source>
        <strain evidence="9">ATCC34888</strain>
    </source>
</reference>
<feature type="region of interest" description="Disordered" evidence="7">
    <location>
        <begin position="1"/>
        <end position="105"/>
    </location>
</feature>
<feature type="compositionally biased region" description="Basic residues" evidence="7">
    <location>
        <begin position="131"/>
        <end position="148"/>
    </location>
</feature>
<keyword evidence="10" id="KW-1185">Reference proteome</keyword>
<feature type="compositionally biased region" description="Polar residues" evidence="7">
    <location>
        <begin position="66"/>
        <end position="80"/>
    </location>
</feature>
<dbReference type="InterPro" id="IPR019786">
    <property type="entry name" value="Zinc_finger_PHD-type_CS"/>
</dbReference>
<dbReference type="CDD" id="cd16039">
    <property type="entry name" value="PHD_SPP1"/>
    <property type="match status" value="1"/>
</dbReference>
<dbReference type="PROSITE" id="PS50016">
    <property type="entry name" value="ZF_PHD_2"/>
    <property type="match status" value="1"/>
</dbReference>
<dbReference type="EMBL" id="OOIQ01000001">
    <property type="protein sequence ID" value="SPO42757.1"/>
    <property type="molecule type" value="Genomic_DNA"/>
</dbReference>
<feature type="compositionally biased region" description="Basic and acidic residues" evidence="7">
    <location>
        <begin position="48"/>
        <end position="65"/>
    </location>
</feature>
<evidence type="ECO:0000256" key="7">
    <source>
        <dbReference type="SAM" id="MobiDB-lite"/>
    </source>
</evidence>
<dbReference type="PANTHER" id="PTHR46174">
    <property type="entry name" value="CXXC-TYPE ZINC FINGER PROTEIN 1"/>
    <property type="match status" value="1"/>
</dbReference>
<keyword evidence="3 6" id="KW-0863">Zinc-finger</keyword>
<keyword evidence="5" id="KW-0539">Nucleus</keyword>
<dbReference type="InterPro" id="IPR011011">
    <property type="entry name" value="Znf_FYVE_PHD"/>
</dbReference>
<evidence type="ECO:0000256" key="1">
    <source>
        <dbReference type="ARBA" id="ARBA00004123"/>
    </source>
</evidence>
<protein>
    <recommendedName>
        <fullName evidence="8">PHD-type domain-containing protein</fullName>
    </recommendedName>
</protein>
<name>A0A5C3FGC1_PSEA2</name>
<dbReference type="GO" id="GO:0048188">
    <property type="term" value="C:Set1C/COMPASS complex"/>
    <property type="evidence" value="ECO:0007669"/>
    <property type="project" value="InterPro"/>
</dbReference>
<feature type="region of interest" description="Disordered" evidence="7">
    <location>
        <begin position="126"/>
        <end position="189"/>
    </location>
</feature>
<gene>
    <name evidence="9" type="ORF">PSANT_00440</name>
</gene>
<dbReference type="InterPro" id="IPR013083">
    <property type="entry name" value="Znf_RING/FYVE/PHD"/>
</dbReference>
<dbReference type="Proteomes" id="UP000325008">
    <property type="component" value="Unassembled WGS sequence"/>
</dbReference>
<evidence type="ECO:0000256" key="5">
    <source>
        <dbReference type="ARBA" id="ARBA00023242"/>
    </source>
</evidence>
<sequence length="641" mass="68723">MQDHDEADKAAGYSAAADDVKTMDVDLTPPKKRVKSAQISRQVSVEGDMTRDTAADAHHITRERVSPTSDLPATSSSAITESEIKIEPAEGAPLSASLPAHDTTPVAVKAESDLVGATADSVVEVEDAPAPKKKKTTSASSKSKKGSSTKKASASTSAHAESSTSSRSKVKVEEKAPPAAAPGEEEEEEEEDDALYCICRRRQDDIEGGMIACDRCDQWYHYRCMEITEDDAELVDRFVCPPCHEFTPERTTYKAACARAGCRHAAQTPFSKYCSDRCGVLALSARLAGLKVNRNKQAAAVFEADLRVVAARKTEALTQRTDAFHDVKGEWNRVVAGGLSEGATDAAVQRLGLSGAFALMLSADSAQPIPTVNGADEAAASDESAEQAPANAEGPTNDASSATSLIGLAEQLRLVTRQIAAVDLEKMQINARLDRLDLRSTLLHLVSDRVPTLVAAPSASAPDATDAGEDEEMPDEARPKTKKKKSAKGRSKDADSSSGPLCGYDQRLHWDDPDFDTWAHTDLGRTMLAHDAPLDGELDDAAGPNAVVCSTVKRKCRRHIDWSNLCELALDAEKAALAAQSRILTHSKLELAAAKDRLHAEYDAVQQLAQQQRDGQRKAAEQRDRDMALAVAAHGTRRVVV</sequence>
<dbReference type="PROSITE" id="PS01359">
    <property type="entry name" value="ZF_PHD_1"/>
    <property type="match status" value="1"/>
</dbReference>
<dbReference type="SMART" id="SM00249">
    <property type="entry name" value="PHD"/>
    <property type="match status" value="1"/>
</dbReference>
<dbReference type="Gene3D" id="3.30.40.10">
    <property type="entry name" value="Zinc/RING finger domain, C3HC4 (zinc finger)"/>
    <property type="match status" value="1"/>
</dbReference>
<comment type="caution">
    <text evidence="9">The sequence shown here is derived from an EMBL/GenBank/DDBJ whole genome shotgun (WGS) entry which is preliminary data.</text>
</comment>
<dbReference type="AlphaFoldDB" id="A0A5C3FGC1"/>
<organism evidence="9 10">
    <name type="scientific">Pseudozyma antarctica</name>
    <name type="common">Yeast</name>
    <name type="synonym">Candida antarctica</name>
    <dbReference type="NCBI Taxonomy" id="84753"/>
    <lineage>
        <taxon>Eukaryota</taxon>
        <taxon>Fungi</taxon>
        <taxon>Dikarya</taxon>
        <taxon>Basidiomycota</taxon>
        <taxon>Ustilaginomycotina</taxon>
        <taxon>Ustilaginomycetes</taxon>
        <taxon>Ustilaginales</taxon>
        <taxon>Ustilaginaceae</taxon>
        <taxon>Moesziomyces</taxon>
    </lineage>
</organism>
<dbReference type="InterPro" id="IPR037869">
    <property type="entry name" value="Spp1/CFP1"/>
</dbReference>
<dbReference type="OrthoDB" id="436852at2759"/>
<feature type="domain" description="PHD-type" evidence="8">
    <location>
        <begin position="194"/>
        <end position="246"/>
    </location>
</feature>
<evidence type="ECO:0000256" key="4">
    <source>
        <dbReference type="ARBA" id="ARBA00022833"/>
    </source>
</evidence>
<accession>A0A5C3FGC1</accession>
<evidence type="ECO:0000256" key="3">
    <source>
        <dbReference type="ARBA" id="ARBA00022771"/>
    </source>
</evidence>
<proteinExistence type="predicted"/>
<dbReference type="PANTHER" id="PTHR46174:SF1">
    <property type="entry name" value="CXXC-TYPE ZINC FINGER PROTEIN 1"/>
    <property type="match status" value="1"/>
</dbReference>
<keyword evidence="4" id="KW-0862">Zinc</keyword>
<dbReference type="GO" id="GO:0008270">
    <property type="term" value="F:zinc ion binding"/>
    <property type="evidence" value="ECO:0007669"/>
    <property type="project" value="UniProtKB-KW"/>
</dbReference>
<dbReference type="SUPFAM" id="SSF57903">
    <property type="entry name" value="FYVE/PHD zinc finger"/>
    <property type="match status" value="1"/>
</dbReference>
<evidence type="ECO:0000313" key="10">
    <source>
        <dbReference type="Proteomes" id="UP000325008"/>
    </source>
</evidence>
<evidence type="ECO:0000256" key="6">
    <source>
        <dbReference type="PROSITE-ProRule" id="PRU00146"/>
    </source>
</evidence>
<evidence type="ECO:0000256" key="2">
    <source>
        <dbReference type="ARBA" id="ARBA00022723"/>
    </source>
</evidence>
<dbReference type="Pfam" id="PF00628">
    <property type="entry name" value="PHD"/>
    <property type="match status" value="1"/>
</dbReference>
<dbReference type="InterPro" id="IPR019787">
    <property type="entry name" value="Znf_PHD-finger"/>
</dbReference>
<feature type="region of interest" description="Disordered" evidence="7">
    <location>
        <begin position="456"/>
        <end position="500"/>
    </location>
</feature>
<comment type="subcellular location">
    <subcellularLocation>
        <location evidence="1">Nucleus</location>
    </subcellularLocation>
</comment>
<feature type="compositionally biased region" description="Low complexity" evidence="7">
    <location>
        <begin position="456"/>
        <end position="465"/>
    </location>
</feature>
<evidence type="ECO:0000259" key="8">
    <source>
        <dbReference type="PROSITE" id="PS50016"/>
    </source>
</evidence>
<dbReference type="InterPro" id="IPR001965">
    <property type="entry name" value="Znf_PHD"/>
</dbReference>
<feature type="compositionally biased region" description="Basic residues" evidence="7">
    <location>
        <begin position="480"/>
        <end position="489"/>
    </location>
</feature>
<feature type="compositionally biased region" description="Low complexity" evidence="7">
    <location>
        <begin position="149"/>
        <end position="167"/>
    </location>
</feature>
<feature type="region of interest" description="Disordered" evidence="7">
    <location>
        <begin position="370"/>
        <end position="400"/>
    </location>
</feature>
<keyword evidence="2" id="KW-0479">Metal-binding</keyword>
<evidence type="ECO:0000313" key="9">
    <source>
        <dbReference type="EMBL" id="SPO42757.1"/>
    </source>
</evidence>